<gene>
    <name evidence="1" type="ORF">DARMORV10_C03P36880.1</name>
</gene>
<evidence type="ECO:0000313" key="1">
    <source>
        <dbReference type="EMBL" id="CAF1702624.1"/>
    </source>
</evidence>
<dbReference type="EMBL" id="HG994367">
    <property type="protein sequence ID" value="CAF1702624.1"/>
    <property type="molecule type" value="Genomic_DNA"/>
</dbReference>
<sequence length="54" mass="6590">MGALLFQFLFQFPLFPQVDWDTRCLILVCFASCLHRMYLFTYVFCNKSFLFFFL</sequence>
<proteinExistence type="predicted"/>
<dbReference type="AlphaFoldDB" id="A0A816I9M2"/>
<organism evidence="1">
    <name type="scientific">Brassica napus</name>
    <name type="common">Rape</name>
    <dbReference type="NCBI Taxonomy" id="3708"/>
    <lineage>
        <taxon>Eukaryota</taxon>
        <taxon>Viridiplantae</taxon>
        <taxon>Streptophyta</taxon>
        <taxon>Embryophyta</taxon>
        <taxon>Tracheophyta</taxon>
        <taxon>Spermatophyta</taxon>
        <taxon>Magnoliopsida</taxon>
        <taxon>eudicotyledons</taxon>
        <taxon>Gunneridae</taxon>
        <taxon>Pentapetalae</taxon>
        <taxon>rosids</taxon>
        <taxon>malvids</taxon>
        <taxon>Brassicales</taxon>
        <taxon>Brassicaceae</taxon>
        <taxon>Brassiceae</taxon>
        <taxon>Brassica</taxon>
    </lineage>
</organism>
<dbReference type="Proteomes" id="UP001295469">
    <property type="component" value="Chromosome C03"/>
</dbReference>
<accession>A0A816I9M2</accession>
<name>A0A816I9M2_BRANA</name>
<protein>
    <submittedName>
        <fullName evidence="1">(rape) hypothetical protein</fullName>
    </submittedName>
</protein>
<reference evidence="1" key="1">
    <citation type="submission" date="2021-01" db="EMBL/GenBank/DDBJ databases">
        <authorList>
            <consortium name="Genoscope - CEA"/>
            <person name="William W."/>
        </authorList>
    </citation>
    <scope>NUCLEOTIDE SEQUENCE</scope>
</reference>